<sequence>MADNRRQSIGKYVKRLRTVLKRDRSSKGSLPTVQGGGSSAEHSVPKSTAVAPTTTTETKPVTSTTGLSSYSRSAAQQERARALFAKYGLTLEAHEWITTGKPDTKVERVEKPIRMRVHRQCHRCQTTFGPDRVCLQCEHKRCKKCPRYPAKKDKGKGKEKEKEKGEKEKTGDVTFLTIKPRSGVGPDLERRAPKQRVRRSCHHCGGLFVPATATTCIGCQHTRCTKCPREPSKRKKWPDGYPGDVQASDTEDERVWRKPRQRVRWNCERCDAVFMEKTKICTGCGHERCPDCKRAPPKKTRKEPDPDIVKAVEERLARFKLESVGAEAAAPVAPAAAAV</sequence>
<feature type="region of interest" description="Disordered" evidence="1">
    <location>
        <begin position="16"/>
        <end position="73"/>
    </location>
</feature>
<dbReference type="OrthoDB" id="5370011at2759"/>
<feature type="region of interest" description="Disordered" evidence="1">
    <location>
        <begin position="150"/>
        <end position="170"/>
    </location>
</feature>
<organism evidence="2 3">
    <name type="scientific">Saccharata proteae CBS 121410</name>
    <dbReference type="NCBI Taxonomy" id="1314787"/>
    <lineage>
        <taxon>Eukaryota</taxon>
        <taxon>Fungi</taxon>
        <taxon>Dikarya</taxon>
        <taxon>Ascomycota</taxon>
        <taxon>Pezizomycotina</taxon>
        <taxon>Dothideomycetes</taxon>
        <taxon>Dothideomycetes incertae sedis</taxon>
        <taxon>Botryosphaeriales</taxon>
        <taxon>Saccharataceae</taxon>
        <taxon>Saccharata</taxon>
    </lineage>
</organism>
<comment type="caution">
    <text evidence="2">The sequence shown here is derived from an EMBL/GenBank/DDBJ whole genome shotgun (WGS) entry which is preliminary data.</text>
</comment>
<feature type="compositionally biased region" description="Low complexity" evidence="1">
    <location>
        <begin position="46"/>
        <end position="73"/>
    </location>
</feature>
<evidence type="ECO:0000256" key="1">
    <source>
        <dbReference type="SAM" id="MobiDB-lite"/>
    </source>
</evidence>
<dbReference type="EMBL" id="ML978794">
    <property type="protein sequence ID" value="KAF2083382.1"/>
    <property type="molecule type" value="Genomic_DNA"/>
</dbReference>
<evidence type="ECO:0000313" key="2">
    <source>
        <dbReference type="EMBL" id="KAF2083382.1"/>
    </source>
</evidence>
<dbReference type="Proteomes" id="UP000799776">
    <property type="component" value="Unassembled WGS sequence"/>
</dbReference>
<dbReference type="AlphaFoldDB" id="A0A9P4HMM8"/>
<reference evidence="2" key="1">
    <citation type="journal article" date="2020" name="Stud. Mycol.">
        <title>101 Dothideomycetes genomes: a test case for predicting lifestyles and emergence of pathogens.</title>
        <authorList>
            <person name="Haridas S."/>
            <person name="Albert R."/>
            <person name="Binder M."/>
            <person name="Bloem J."/>
            <person name="Labutti K."/>
            <person name="Salamov A."/>
            <person name="Andreopoulos B."/>
            <person name="Baker S."/>
            <person name="Barry K."/>
            <person name="Bills G."/>
            <person name="Bluhm B."/>
            <person name="Cannon C."/>
            <person name="Castanera R."/>
            <person name="Culley D."/>
            <person name="Daum C."/>
            <person name="Ezra D."/>
            <person name="Gonzalez J."/>
            <person name="Henrissat B."/>
            <person name="Kuo A."/>
            <person name="Liang C."/>
            <person name="Lipzen A."/>
            <person name="Lutzoni F."/>
            <person name="Magnuson J."/>
            <person name="Mondo S."/>
            <person name="Nolan M."/>
            <person name="Ohm R."/>
            <person name="Pangilinan J."/>
            <person name="Park H.-J."/>
            <person name="Ramirez L."/>
            <person name="Alfaro M."/>
            <person name="Sun H."/>
            <person name="Tritt A."/>
            <person name="Yoshinaga Y."/>
            <person name="Zwiers L.-H."/>
            <person name="Turgeon B."/>
            <person name="Goodwin S."/>
            <person name="Spatafora J."/>
            <person name="Crous P."/>
            <person name="Grigoriev I."/>
        </authorList>
    </citation>
    <scope>NUCLEOTIDE SEQUENCE</scope>
    <source>
        <strain evidence="2">CBS 121410</strain>
    </source>
</reference>
<evidence type="ECO:0000313" key="3">
    <source>
        <dbReference type="Proteomes" id="UP000799776"/>
    </source>
</evidence>
<proteinExistence type="predicted"/>
<name>A0A9P4HMM8_9PEZI</name>
<accession>A0A9P4HMM8</accession>
<gene>
    <name evidence="2" type="ORF">K490DRAFT_51837</name>
</gene>
<keyword evidence="3" id="KW-1185">Reference proteome</keyword>
<protein>
    <submittedName>
        <fullName evidence="2">Uncharacterized protein</fullName>
    </submittedName>
</protein>